<dbReference type="RefSeq" id="WP_006974310.1">
    <property type="nucleotide sequence ID" value="NZ_ABCS01000063.1"/>
</dbReference>
<dbReference type="Proteomes" id="UP000005801">
    <property type="component" value="Unassembled WGS sequence"/>
</dbReference>
<gene>
    <name evidence="1" type="ORF">PPSIR1_23224</name>
</gene>
<comment type="caution">
    <text evidence="1">The sequence shown here is derived from an EMBL/GenBank/DDBJ whole genome shotgun (WGS) entry which is preliminary data.</text>
</comment>
<dbReference type="AlphaFoldDB" id="A6GC69"/>
<dbReference type="EMBL" id="ABCS01000063">
    <property type="protein sequence ID" value="EDM76518.1"/>
    <property type="molecule type" value="Genomic_DNA"/>
</dbReference>
<organism evidence="1 2">
    <name type="scientific">Plesiocystis pacifica SIR-1</name>
    <dbReference type="NCBI Taxonomy" id="391625"/>
    <lineage>
        <taxon>Bacteria</taxon>
        <taxon>Pseudomonadati</taxon>
        <taxon>Myxococcota</taxon>
        <taxon>Polyangia</taxon>
        <taxon>Nannocystales</taxon>
        <taxon>Nannocystaceae</taxon>
        <taxon>Plesiocystis</taxon>
    </lineage>
</organism>
<evidence type="ECO:0000313" key="2">
    <source>
        <dbReference type="Proteomes" id="UP000005801"/>
    </source>
</evidence>
<keyword evidence="2" id="KW-1185">Reference proteome</keyword>
<reference evidence="1 2" key="1">
    <citation type="submission" date="2007-06" db="EMBL/GenBank/DDBJ databases">
        <authorList>
            <person name="Shimkets L."/>
            <person name="Ferriera S."/>
            <person name="Johnson J."/>
            <person name="Kravitz S."/>
            <person name="Beeson K."/>
            <person name="Sutton G."/>
            <person name="Rogers Y.-H."/>
            <person name="Friedman R."/>
            <person name="Frazier M."/>
            <person name="Venter J.C."/>
        </authorList>
    </citation>
    <scope>NUCLEOTIDE SEQUENCE [LARGE SCALE GENOMIC DNA]</scope>
    <source>
        <strain evidence="1 2">SIR-1</strain>
    </source>
</reference>
<protein>
    <recommendedName>
        <fullName evidence="3">STAS/SEC14 domain-containing protein</fullName>
    </recommendedName>
</protein>
<evidence type="ECO:0000313" key="1">
    <source>
        <dbReference type="EMBL" id="EDM76518.1"/>
    </source>
</evidence>
<name>A6GC69_9BACT</name>
<dbReference type="OrthoDB" id="5534201at2"/>
<evidence type="ECO:0008006" key="3">
    <source>
        <dbReference type="Google" id="ProtNLM"/>
    </source>
</evidence>
<proteinExistence type="predicted"/>
<sequence length="107" mass="11958">MSGSGRLAVSECETLVRHVRLPEFSGKPKILSFTAKGTEYPSDVRKYFRTVTFEYQAWASVVDSVVVRATINVLMRMAPAGLNFKMFEDPDEAFAWLEAEPSADASF</sequence>
<accession>A6GC69</accession>